<protein>
    <submittedName>
        <fullName evidence="1">Uncharacterized protein</fullName>
    </submittedName>
</protein>
<evidence type="ECO:0000313" key="2">
    <source>
        <dbReference type="Proteomes" id="UP000031774"/>
    </source>
</evidence>
<organism evidence="1 2">
    <name type="scientific">Streptomyces vietnamensis</name>
    <dbReference type="NCBI Taxonomy" id="362257"/>
    <lineage>
        <taxon>Bacteria</taxon>
        <taxon>Bacillati</taxon>
        <taxon>Actinomycetota</taxon>
        <taxon>Actinomycetes</taxon>
        <taxon>Kitasatosporales</taxon>
        <taxon>Streptomycetaceae</taxon>
        <taxon>Streptomyces</taxon>
    </lineage>
</organism>
<keyword evidence="1" id="KW-0614">Plasmid</keyword>
<keyword evidence="2" id="KW-1185">Reference proteome</keyword>
<name>A0A0B5IPQ2_9ACTN</name>
<dbReference type="KEGG" id="svt:SVTN_40155"/>
<dbReference type="AlphaFoldDB" id="A0A0B5IPQ2"/>
<evidence type="ECO:0000313" key="1">
    <source>
        <dbReference type="EMBL" id="AJF70404.1"/>
    </source>
</evidence>
<reference evidence="1 2" key="1">
    <citation type="submission" date="2014-12" db="EMBL/GenBank/DDBJ databases">
        <title>Complete genome sequence of Streptomyces vietnamensis strain GIMV4.0001, a genetic manipulable producer of the benzoisochromanequinone antibiotic granaticin.</title>
        <authorList>
            <person name="Deng M.R."/>
            <person name="Guo J."/>
            <person name="Ma L.Y."/>
            <person name="Feng G.D."/>
            <person name="Mo C.Y."/>
            <person name="Zhu H.H."/>
        </authorList>
    </citation>
    <scope>NUCLEOTIDE SEQUENCE [LARGE SCALE GENOMIC DNA]</scope>
    <source>
        <strain evidence="2">GIMV4.0001</strain>
        <plasmid evidence="1 2">pSVL1</plasmid>
    </source>
</reference>
<dbReference type="EMBL" id="CP010408">
    <property type="protein sequence ID" value="AJF70404.1"/>
    <property type="molecule type" value="Genomic_DNA"/>
</dbReference>
<proteinExistence type="predicted"/>
<accession>A0A0B5IPQ2</accession>
<dbReference type="HOGENOM" id="CLU_063871_0_0_11"/>
<geneLocation type="plasmid" evidence="1 2">
    <name>pSVL1</name>
</geneLocation>
<dbReference type="Proteomes" id="UP000031774">
    <property type="component" value="Plasmid pSVL1"/>
</dbReference>
<sequence length="335" mass="35452">MAVFGCAGCGAVLTAVVSEVALPIHLADTHWETLHPPLLEAGSYAVDPAPYGPPWRQWDEAGAREAAERGRFAPFGALSNGPSDTILLAPGDMRGTRLILERAGGYCMGIDGRDGPNLACLGCDLPVGTRMDDCGCWQVVRLVPQAVVRLPGPPERPIMDWAELLAAGALWHRLSEYRDIPAGVALAQVVVASGGAPVEAAPGPVAELLGRALGALLPAGEGAKRLDLAGPGFGEPAADLVLVPVHPQTGDMWQPRAGAVPVPMDAALWAELAFPPHRTRLPVVGGLPAGVERDDPLPPHSWYPFQPSKEAFRYTLARTPAVREPWLRAIYDRGC</sequence>
<gene>
    <name evidence="1" type="ORF">SVTN_40155</name>
</gene>